<dbReference type="Proteomes" id="UP001458946">
    <property type="component" value="Unassembled WGS sequence"/>
</dbReference>
<organism evidence="1 2">
    <name type="scientific">Deinococcus xinjiangensis</name>
    <dbReference type="NCBI Taxonomy" id="457454"/>
    <lineage>
        <taxon>Bacteria</taxon>
        <taxon>Thermotogati</taxon>
        <taxon>Deinococcota</taxon>
        <taxon>Deinococci</taxon>
        <taxon>Deinococcales</taxon>
        <taxon>Deinococcaceae</taxon>
        <taxon>Deinococcus</taxon>
    </lineage>
</organism>
<name>A0ABP9V8N7_9DEIO</name>
<dbReference type="EMBL" id="BAABRN010000011">
    <property type="protein sequence ID" value="GAA5501628.1"/>
    <property type="molecule type" value="Genomic_DNA"/>
</dbReference>
<comment type="caution">
    <text evidence="1">The sequence shown here is derived from an EMBL/GenBank/DDBJ whole genome shotgun (WGS) entry which is preliminary data.</text>
</comment>
<evidence type="ECO:0000313" key="1">
    <source>
        <dbReference type="EMBL" id="GAA5501628.1"/>
    </source>
</evidence>
<sequence>MTQSAVHFSGPKKIPYGGGCVLEPAPYALEYLLKWPTDVTVKGKVYANKQVFPFIRELLADPARFGLTPAEAQAARELYLELAGQALEQEGGQRAWLEKEFGR</sequence>
<evidence type="ECO:0008006" key="3">
    <source>
        <dbReference type="Google" id="ProtNLM"/>
    </source>
</evidence>
<evidence type="ECO:0000313" key="2">
    <source>
        <dbReference type="Proteomes" id="UP001458946"/>
    </source>
</evidence>
<gene>
    <name evidence="1" type="ORF">Dxin01_01364</name>
</gene>
<accession>A0ABP9V8N7</accession>
<protein>
    <recommendedName>
        <fullName evidence="3">DUF433 domain-containing protein</fullName>
    </recommendedName>
</protein>
<dbReference type="RefSeq" id="WP_353541596.1">
    <property type="nucleotide sequence ID" value="NZ_BAABRN010000011.1"/>
</dbReference>
<proteinExistence type="predicted"/>
<keyword evidence="2" id="KW-1185">Reference proteome</keyword>
<reference evidence="1 2" key="1">
    <citation type="submission" date="2024-02" db="EMBL/GenBank/DDBJ databases">
        <title>Deinococcus xinjiangensis NBRC 107630.</title>
        <authorList>
            <person name="Ichikawa N."/>
            <person name="Katano-Makiyama Y."/>
            <person name="Hidaka K."/>
        </authorList>
    </citation>
    <scope>NUCLEOTIDE SEQUENCE [LARGE SCALE GENOMIC DNA]</scope>
    <source>
        <strain evidence="1 2">NBRC 107630</strain>
    </source>
</reference>